<reference evidence="1 2" key="1">
    <citation type="journal article" date="2022" name="bioRxiv">
        <title>An ancient truncated duplication of the anti-Mullerian hormone receptor type 2 gene is a potential conserved master sex determinant in the Pangasiidae catfish family.</title>
        <authorList>
            <person name="Wen M."/>
            <person name="Pan Q."/>
            <person name="Jouanno E."/>
            <person name="Montfort J."/>
            <person name="Zahm M."/>
            <person name="Cabau C."/>
            <person name="Klopp C."/>
            <person name="Iampietro C."/>
            <person name="Roques C."/>
            <person name="Bouchez O."/>
            <person name="Castinel A."/>
            <person name="Donnadieu C."/>
            <person name="Parrinello H."/>
            <person name="Poncet C."/>
            <person name="Belmonte E."/>
            <person name="Gautier V."/>
            <person name="Avarre J.-C."/>
            <person name="Dugue R."/>
            <person name="Gustiano R."/>
            <person name="Ha T.T.T."/>
            <person name="Campet M."/>
            <person name="Sriphairoj K."/>
            <person name="Ribolli J."/>
            <person name="de Almeida F.L."/>
            <person name="Desvignes T."/>
            <person name="Postlethwait J.H."/>
            <person name="Bucao C.F."/>
            <person name="Robinson-Rechavi M."/>
            <person name="Bobe J."/>
            <person name="Herpin A."/>
            <person name="Guiguen Y."/>
        </authorList>
    </citation>
    <scope>NUCLEOTIDE SEQUENCE [LARGE SCALE GENOMIC DNA]</scope>
    <source>
        <strain evidence="1">YG-Dec2019</strain>
    </source>
</reference>
<gene>
    <name evidence="1" type="ORF">PGIGA_G00025380</name>
</gene>
<name>A0ACC5WWR8_PANGG</name>
<evidence type="ECO:0000313" key="2">
    <source>
        <dbReference type="Proteomes" id="UP000829447"/>
    </source>
</evidence>
<protein>
    <submittedName>
        <fullName evidence="1">Uncharacterized protein</fullName>
    </submittedName>
</protein>
<sequence length="444" mass="50077">MWWCGRPHQESGYRGYDLTDRVSTECPVLSLVGHQWRLCMKQMCVFSIPPDITIHPDLCSGYNRVTVNSSQTIFYSGAMSFKKESKPNLSHSQVTEITARLFGLTVSTVRPLPSYADQNSHVVCVDAGEFVLKVMNSSDSEDMKLLELQTHSMNFLQQNGLPAQTALCTITGETMSLEEIDCGYGLQKYLVRLLTYQPGTPVAKITCTPQLLYELGKMAAKLDLVLLRMEHEDLSVLQRENFIWSLSCVPLIEDYLSVMDGDPLQLIVREVIDQYRNQVVPKLPFFHKSINHGDLNDLNILVEPDGPSCYRISGILDFGDMSSGYFVFELAIMIMYMMIESANPLEVGGPVIAGFESVVPLNTDERNALYTLVLSRFCQSLVYARSAVLQQPENEEYLMITAKTGNRLLQLLWEKGKEEVEKVWFESAANFSMLTDNSNLIPKP</sequence>
<keyword evidence="2" id="KW-1185">Reference proteome</keyword>
<evidence type="ECO:0000313" key="1">
    <source>
        <dbReference type="EMBL" id="MCI4383345.1"/>
    </source>
</evidence>
<accession>A0ACC5WWR8</accession>
<proteinExistence type="predicted"/>
<dbReference type="Proteomes" id="UP000829447">
    <property type="component" value="Linkage Group LG11"/>
</dbReference>
<comment type="caution">
    <text evidence="1">The sequence shown here is derived from an EMBL/GenBank/DDBJ whole genome shotgun (WGS) entry which is preliminary data.</text>
</comment>
<dbReference type="EMBL" id="CM040464">
    <property type="protein sequence ID" value="MCI4383345.1"/>
    <property type="molecule type" value="Genomic_DNA"/>
</dbReference>
<organism evidence="1 2">
    <name type="scientific">Pangasianodon gigas</name>
    <name type="common">Mekong giant catfish</name>
    <name type="synonym">Pangasius gigas</name>
    <dbReference type="NCBI Taxonomy" id="30993"/>
    <lineage>
        <taxon>Eukaryota</taxon>
        <taxon>Metazoa</taxon>
        <taxon>Chordata</taxon>
        <taxon>Craniata</taxon>
        <taxon>Vertebrata</taxon>
        <taxon>Euteleostomi</taxon>
        <taxon>Actinopterygii</taxon>
        <taxon>Neopterygii</taxon>
        <taxon>Teleostei</taxon>
        <taxon>Ostariophysi</taxon>
        <taxon>Siluriformes</taxon>
        <taxon>Pangasiidae</taxon>
        <taxon>Pangasianodon</taxon>
    </lineage>
</organism>